<dbReference type="PANTHER" id="PTHR43140:SF1">
    <property type="entry name" value="TYPE I RESTRICTION ENZYME ECOKI SPECIFICITY SUBUNIT"/>
    <property type="match status" value="1"/>
</dbReference>
<comment type="similarity">
    <text evidence="1">Belongs to the type-I restriction system S methylase family.</text>
</comment>
<dbReference type="EMBL" id="JAJEPV010000002">
    <property type="protein sequence ID" value="MCC2118280.1"/>
    <property type="molecule type" value="Genomic_DNA"/>
</dbReference>
<comment type="caution">
    <text evidence="6">The sequence shown here is derived from an EMBL/GenBank/DDBJ whole genome shotgun (WGS) entry which is preliminary data.</text>
</comment>
<dbReference type="GO" id="GO:0003677">
    <property type="term" value="F:DNA binding"/>
    <property type="evidence" value="ECO:0007669"/>
    <property type="project" value="UniProtKB-KW"/>
</dbReference>
<dbReference type="CDD" id="cd17261">
    <property type="entry name" value="RMtype1_S_EcoKI-TRD2-CR2_like"/>
    <property type="match status" value="1"/>
</dbReference>
<evidence type="ECO:0000259" key="5">
    <source>
        <dbReference type="Pfam" id="PF01420"/>
    </source>
</evidence>
<gene>
    <name evidence="6" type="ORF">LKD75_01510</name>
</gene>
<dbReference type="CDD" id="cd17262">
    <property type="entry name" value="RMtype1_S_Aco12261I-TRD2-CR2"/>
    <property type="match status" value="1"/>
</dbReference>
<evidence type="ECO:0000256" key="2">
    <source>
        <dbReference type="ARBA" id="ARBA00022747"/>
    </source>
</evidence>
<sequence>MYHLVHITSHNLPYEKVGKNELVCIADEVPFEIPESWEWVRFGTVMLNRDAERIPLSVDERSKLQKIYDYYGASGIIDKVDRYLFSKPLLLIGEDGANLLLRSKPIAFIAQGQYWVNNHAHVLEAIGGLQLEYIATYINVINLSPYVTGTAQPKMNQEKMNSILVPIPPAEEQKKIIKKLNLILPLVDDYGIKQKELTQYNSKILEMLKKSILQEAVQGKLVPQEPSDEPASVLLERIRAEKKRLIQEGKIKRDKYESVIYRRDNSHYEKWGSEEENIDNLIPFEIPDSWEWIRLSAILTSTDAGKSPQCENRPRTNGEWGVIKTTAIQNGYFLAEENKVLPPKFNLQESMVVYHGDLLITRAGPRNRTGVICVVDGEPKKLILSDKTVRLSYLRNLVNPHYVMTALSSPAMQYFVIDAMTGMAASQVNISQEKMKTFLLPLPPLNEQQRIVDEVGKIFERIKKMNF</sequence>
<proteinExistence type="inferred from homology"/>
<reference evidence="6 7" key="1">
    <citation type="submission" date="2021-10" db="EMBL/GenBank/DDBJ databases">
        <title>Anaerobic single-cell dispensing facilitates the cultivation of human gut bacteria.</title>
        <authorList>
            <person name="Afrizal A."/>
        </authorList>
    </citation>
    <scope>NUCLEOTIDE SEQUENCE [LARGE SCALE GENOMIC DNA]</scope>
    <source>
        <strain evidence="6 7">CLA-AA-H273</strain>
    </source>
</reference>
<keyword evidence="6" id="KW-0255">Endonuclease</keyword>
<dbReference type="GO" id="GO:0016787">
    <property type="term" value="F:hydrolase activity"/>
    <property type="evidence" value="ECO:0007669"/>
    <property type="project" value="UniProtKB-KW"/>
</dbReference>
<feature type="domain" description="Type I restriction modification DNA specificity" evidence="5">
    <location>
        <begin position="287"/>
        <end position="456"/>
    </location>
</feature>
<protein>
    <submittedName>
        <fullName evidence="6">Restriction endonuclease subunit S</fullName>
        <ecNumber evidence="6">3.1.21.-</ecNumber>
    </submittedName>
</protein>
<dbReference type="InterPro" id="IPR000055">
    <property type="entry name" value="Restrct_endonuc_typeI_TRD"/>
</dbReference>
<dbReference type="RefSeq" id="WP_227732058.1">
    <property type="nucleotide sequence ID" value="NZ_JAJEPV010000002.1"/>
</dbReference>
<dbReference type="InterPro" id="IPR044946">
    <property type="entry name" value="Restrct_endonuc_typeI_TRD_sf"/>
</dbReference>
<dbReference type="PANTHER" id="PTHR43140">
    <property type="entry name" value="TYPE-1 RESTRICTION ENZYME ECOKI SPECIFICITY PROTEIN"/>
    <property type="match status" value="1"/>
</dbReference>
<keyword evidence="6" id="KW-0540">Nuclease</keyword>
<keyword evidence="3" id="KW-0238">DNA-binding</keyword>
<dbReference type="Gene3D" id="3.90.220.20">
    <property type="entry name" value="DNA methylase specificity domains"/>
    <property type="match status" value="2"/>
</dbReference>
<comment type="subunit">
    <text evidence="4">The methyltransferase is composed of M and S polypeptides.</text>
</comment>
<keyword evidence="6" id="KW-0378">Hydrolase</keyword>
<name>A0AAE2ZZY8_9FIRM</name>
<dbReference type="GO" id="GO:0004519">
    <property type="term" value="F:endonuclease activity"/>
    <property type="evidence" value="ECO:0007669"/>
    <property type="project" value="UniProtKB-KW"/>
</dbReference>
<dbReference type="SUPFAM" id="SSF116734">
    <property type="entry name" value="DNA methylase specificity domain"/>
    <property type="match status" value="2"/>
</dbReference>
<evidence type="ECO:0000313" key="7">
    <source>
        <dbReference type="Proteomes" id="UP001197795"/>
    </source>
</evidence>
<evidence type="ECO:0000313" key="6">
    <source>
        <dbReference type="EMBL" id="MCC2118280.1"/>
    </source>
</evidence>
<dbReference type="Proteomes" id="UP001197795">
    <property type="component" value="Unassembled WGS sequence"/>
</dbReference>
<accession>A0AAE2ZZY8</accession>
<evidence type="ECO:0000256" key="1">
    <source>
        <dbReference type="ARBA" id="ARBA00010923"/>
    </source>
</evidence>
<organism evidence="6 7">
    <name type="scientific">Waltera acetigignens</name>
    <dbReference type="NCBI Taxonomy" id="2981769"/>
    <lineage>
        <taxon>Bacteria</taxon>
        <taxon>Bacillati</taxon>
        <taxon>Bacillota</taxon>
        <taxon>Clostridia</taxon>
        <taxon>Lachnospirales</taxon>
        <taxon>Lachnospiraceae</taxon>
        <taxon>Waltera</taxon>
    </lineage>
</organism>
<keyword evidence="7" id="KW-1185">Reference proteome</keyword>
<dbReference type="InterPro" id="IPR051212">
    <property type="entry name" value="Type-I_RE_S_subunit"/>
</dbReference>
<keyword evidence="2" id="KW-0680">Restriction system</keyword>
<dbReference type="EC" id="3.1.21.-" evidence="6"/>
<dbReference type="GO" id="GO:0009307">
    <property type="term" value="P:DNA restriction-modification system"/>
    <property type="evidence" value="ECO:0007669"/>
    <property type="project" value="UniProtKB-KW"/>
</dbReference>
<dbReference type="Pfam" id="PF01420">
    <property type="entry name" value="Methylase_S"/>
    <property type="match status" value="2"/>
</dbReference>
<evidence type="ECO:0000256" key="4">
    <source>
        <dbReference type="ARBA" id="ARBA00038652"/>
    </source>
</evidence>
<dbReference type="AlphaFoldDB" id="A0AAE2ZZY8"/>
<evidence type="ECO:0000256" key="3">
    <source>
        <dbReference type="ARBA" id="ARBA00023125"/>
    </source>
</evidence>
<feature type="domain" description="Type I restriction modification DNA specificity" evidence="5">
    <location>
        <begin position="66"/>
        <end position="180"/>
    </location>
</feature>